<protein>
    <submittedName>
        <fullName evidence="1">Uncharacterized protein</fullName>
    </submittedName>
</protein>
<comment type="caution">
    <text evidence="1">The sequence shown here is derived from an EMBL/GenBank/DDBJ whole genome shotgun (WGS) entry which is preliminary data.</text>
</comment>
<evidence type="ECO:0000313" key="1">
    <source>
        <dbReference type="EMBL" id="KAK8747351.1"/>
    </source>
</evidence>
<dbReference type="EMBL" id="JARKIK010000015">
    <property type="protein sequence ID" value="KAK8747351.1"/>
    <property type="molecule type" value="Genomic_DNA"/>
</dbReference>
<dbReference type="Proteomes" id="UP001445076">
    <property type="component" value="Unassembled WGS sequence"/>
</dbReference>
<sequence length="151" mass="15623">DLMLQQGAVSMAGAGNVPTNTQCRGTWSNTGVDISLDNLSLCTMKKAPAPSMNQLQTVSPTAQPMTQTHPGMLLGSQVMGGRMPAANPPMNGSTMSSVMMPGMIPSNVLPGSRMPMCGPGTVSAMPASMTPMRAMMTQQPPPSMSMPNLGL</sequence>
<organism evidence="1 2">
    <name type="scientific">Cherax quadricarinatus</name>
    <name type="common">Australian red claw crayfish</name>
    <dbReference type="NCBI Taxonomy" id="27406"/>
    <lineage>
        <taxon>Eukaryota</taxon>
        <taxon>Metazoa</taxon>
        <taxon>Ecdysozoa</taxon>
        <taxon>Arthropoda</taxon>
        <taxon>Crustacea</taxon>
        <taxon>Multicrustacea</taxon>
        <taxon>Malacostraca</taxon>
        <taxon>Eumalacostraca</taxon>
        <taxon>Eucarida</taxon>
        <taxon>Decapoda</taxon>
        <taxon>Pleocyemata</taxon>
        <taxon>Astacidea</taxon>
        <taxon>Parastacoidea</taxon>
        <taxon>Parastacidae</taxon>
        <taxon>Cherax</taxon>
    </lineage>
</organism>
<dbReference type="AlphaFoldDB" id="A0AAW0Y7J5"/>
<reference evidence="1 2" key="1">
    <citation type="journal article" date="2024" name="BMC Genomics">
        <title>Genome assembly of redclaw crayfish (Cherax quadricarinatus) provides insights into its immune adaptation and hypoxia tolerance.</title>
        <authorList>
            <person name="Liu Z."/>
            <person name="Zheng J."/>
            <person name="Li H."/>
            <person name="Fang K."/>
            <person name="Wang S."/>
            <person name="He J."/>
            <person name="Zhou D."/>
            <person name="Weng S."/>
            <person name="Chi M."/>
            <person name="Gu Z."/>
            <person name="He J."/>
            <person name="Li F."/>
            <person name="Wang M."/>
        </authorList>
    </citation>
    <scope>NUCLEOTIDE SEQUENCE [LARGE SCALE GENOMIC DNA]</scope>
    <source>
        <strain evidence="1">ZL_2023a</strain>
    </source>
</reference>
<evidence type="ECO:0000313" key="2">
    <source>
        <dbReference type="Proteomes" id="UP001445076"/>
    </source>
</evidence>
<name>A0AAW0Y7J5_CHEQU</name>
<keyword evidence="2" id="KW-1185">Reference proteome</keyword>
<feature type="non-terminal residue" evidence="1">
    <location>
        <position position="1"/>
    </location>
</feature>
<proteinExistence type="predicted"/>
<accession>A0AAW0Y7J5</accession>
<gene>
    <name evidence="1" type="ORF">OTU49_016769</name>
</gene>